<keyword evidence="3" id="KW-1185">Reference proteome</keyword>
<name>A0A1A9V3S1_GLOAU</name>
<dbReference type="Proteomes" id="UP000078200">
    <property type="component" value="Unassembled WGS sequence"/>
</dbReference>
<feature type="compositionally biased region" description="Basic and acidic residues" evidence="1">
    <location>
        <begin position="154"/>
        <end position="202"/>
    </location>
</feature>
<evidence type="ECO:0000256" key="1">
    <source>
        <dbReference type="SAM" id="MobiDB-lite"/>
    </source>
</evidence>
<dbReference type="AlphaFoldDB" id="A0A1A9V3S1"/>
<dbReference type="EnsemblMetazoa" id="GAUT024827-RA">
    <property type="protein sequence ID" value="GAUT024827-PA"/>
    <property type="gene ID" value="GAUT024827"/>
</dbReference>
<feature type="region of interest" description="Disordered" evidence="1">
    <location>
        <begin position="142"/>
        <end position="206"/>
    </location>
</feature>
<proteinExistence type="predicted"/>
<sequence>MNKKFVPLNSAQSPSRNPYEVRTYLAEPVTPTTPEWKTDTCGYERDCNLPPNSTIAKVLTLEDEIKRIHRRAKENRFNAYKRKCQLESNFVECVLPQLTPAERRRHAVAREKYLKVKSDMNEYVHDLYDMYSDHPSLVKLESPVGSQQEEEEGKDEKKGEEEGKDEEKGGEEGKDGEKGEKEGKDEKKGQKEGDDEKKEQKPIKPLLASPECSMELIFIPPQKMVSDQQIPINFYTIFLYTMYIHIDY</sequence>
<evidence type="ECO:0000313" key="2">
    <source>
        <dbReference type="EnsemblMetazoa" id="GAUT024827-PA"/>
    </source>
</evidence>
<dbReference type="VEuPathDB" id="VectorBase:GAUT024827"/>
<evidence type="ECO:0000313" key="3">
    <source>
        <dbReference type="Proteomes" id="UP000078200"/>
    </source>
</evidence>
<accession>A0A1A9V3S1</accession>
<reference evidence="2" key="1">
    <citation type="submission" date="2020-05" db="UniProtKB">
        <authorList>
            <consortium name="EnsemblMetazoa"/>
        </authorList>
    </citation>
    <scope>IDENTIFICATION</scope>
    <source>
        <strain evidence="2">TTRI</strain>
    </source>
</reference>
<organism evidence="2 3">
    <name type="scientific">Glossina austeni</name>
    <name type="common">Savannah tsetse fly</name>
    <dbReference type="NCBI Taxonomy" id="7395"/>
    <lineage>
        <taxon>Eukaryota</taxon>
        <taxon>Metazoa</taxon>
        <taxon>Ecdysozoa</taxon>
        <taxon>Arthropoda</taxon>
        <taxon>Hexapoda</taxon>
        <taxon>Insecta</taxon>
        <taxon>Pterygota</taxon>
        <taxon>Neoptera</taxon>
        <taxon>Endopterygota</taxon>
        <taxon>Diptera</taxon>
        <taxon>Brachycera</taxon>
        <taxon>Muscomorpha</taxon>
        <taxon>Hippoboscoidea</taxon>
        <taxon>Glossinidae</taxon>
        <taxon>Glossina</taxon>
    </lineage>
</organism>
<protein>
    <submittedName>
        <fullName evidence="2">Uncharacterized protein</fullName>
    </submittedName>
</protein>